<keyword evidence="10" id="KW-0812">Transmembrane</keyword>
<dbReference type="GO" id="GO:0005506">
    <property type="term" value="F:iron ion binding"/>
    <property type="evidence" value="ECO:0007669"/>
    <property type="project" value="InterPro"/>
</dbReference>
<gene>
    <name evidence="11" type="ORF">SPAPADRAFT_153278</name>
</gene>
<evidence type="ECO:0000256" key="5">
    <source>
        <dbReference type="ARBA" id="ARBA00023002"/>
    </source>
</evidence>
<proteinExistence type="inferred from homology"/>
<evidence type="ECO:0000256" key="6">
    <source>
        <dbReference type="ARBA" id="ARBA00023004"/>
    </source>
</evidence>
<keyword evidence="10" id="KW-0472">Membrane</keyword>
<reference evidence="11 12" key="1">
    <citation type="journal article" date="2011" name="Proc. Natl. Acad. Sci. U.S.A.">
        <title>Comparative genomics of xylose-fermenting fungi for enhanced biofuel production.</title>
        <authorList>
            <person name="Wohlbach D.J."/>
            <person name="Kuo A."/>
            <person name="Sato T.K."/>
            <person name="Potts K.M."/>
            <person name="Salamov A.A."/>
            <person name="LaButti K.M."/>
            <person name="Sun H."/>
            <person name="Clum A."/>
            <person name="Pangilinan J.L."/>
            <person name="Lindquist E.A."/>
            <person name="Lucas S."/>
            <person name="Lapidus A."/>
            <person name="Jin M."/>
            <person name="Gunawan C."/>
            <person name="Balan V."/>
            <person name="Dale B.E."/>
            <person name="Jeffries T.W."/>
            <person name="Zinkel R."/>
            <person name="Barry K.W."/>
            <person name="Grigoriev I.V."/>
            <person name="Gasch A.P."/>
        </authorList>
    </citation>
    <scope>NUCLEOTIDE SEQUENCE [LARGE SCALE GENOMIC DNA]</scope>
    <source>
        <strain evidence="12">NRRL Y-27907 / 11-Y1</strain>
    </source>
</reference>
<dbReference type="PRINTS" id="PR01239">
    <property type="entry name" value="EP450IICYP52"/>
</dbReference>
<dbReference type="InterPro" id="IPR002974">
    <property type="entry name" value="Cyt_P450_E_CYP52_ascomycetes"/>
</dbReference>
<dbReference type="SUPFAM" id="SSF48264">
    <property type="entry name" value="Cytochrome P450"/>
    <property type="match status" value="1"/>
</dbReference>
<dbReference type="STRING" id="619300.G3AMY8"/>
<keyword evidence="12" id="KW-1185">Reference proteome</keyword>
<keyword evidence="3 8" id="KW-0349">Heme</keyword>
<dbReference type="Pfam" id="PF00067">
    <property type="entry name" value="p450"/>
    <property type="match status" value="1"/>
</dbReference>
<dbReference type="OrthoDB" id="1470350at2759"/>
<keyword evidence="5 9" id="KW-0560">Oxidoreductase</keyword>
<comment type="cofactor">
    <cofactor evidence="1 8">
        <name>heme</name>
        <dbReference type="ChEBI" id="CHEBI:30413"/>
    </cofactor>
</comment>
<dbReference type="OMA" id="PPAFSYI"/>
<evidence type="ECO:0000256" key="10">
    <source>
        <dbReference type="SAM" id="Phobius"/>
    </source>
</evidence>
<dbReference type="GeneID" id="18870948"/>
<keyword evidence="4 8" id="KW-0479">Metal-binding</keyword>
<accession>G3AMY8</accession>
<keyword evidence="10" id="KW-1133">Transmembrane helix</keyword>
<dbReference type="KEGG" id="spaa:SPAPADRAFT_153278"/>
<evidence type="ECO:0000256" key="4">
    <source>
        <dbReference type="ARBA" id="ARBA00022723"/>
    </source>
</evidence>
<dbReference type="InterPro" id="IPR036396">
    <property type="entry name" value="Cyt_P450_sf"/>
</dbReference>
<feature type="binding site" description="axial binding residue" evidence="8">
    <location>
        <position position="462"/>
    </location>
    <ligand>
        <name>heme</name>
        <dbReference type="ChEBI" id="CHEBI:30413"/>
    </ligand>
    <ligandPart>
        <name>Fe</name>
        <dbReference type="ChEBI" id="CHEBI:18248"/>
    </ligandPart>
</feature>
<dbReference type="PANTHER" id="PTHR24287:SF1">
    <property type="entry name" value="P450, PUTATIVE (EUROFUNG)-RELATED"/>
    <property type="match status" value="1"/>
</dbReference>
<dbReference type="eggNOG" id="KOG0157">
    <property type="taxonomic scope" value="Eukaryota"/>
</dbReference>
<dbReference type="PANTHER" id="PTHR24287">
    <property type="entry name" value="P450, PUTATIVE (EUROFUNG)-RELATED"/>
    <property type="match status" value="1"/>
</dbReference>
<evidence type="ECO:0000256" key="7">
    <source>
        <dbReference type="ARBA" id="ARBA00023033"/>
    </source>
</evidence>
<dbReference type="InterPro" id="IPR002402">
    <property type="entry name" value="Cyt_P450_E_grp-II"/>
</dbReference>
<dbReference type="PROSITE" id="PS00086">
    <property type="entry name" value="CYTOCHROME_P450"/>
    <property type="match status" value="1"/>
</dbReference>
<dbReference type="PRINTS" id="PR00464">
    <property type="entry name" value="EP450II"/>
</dbReference>
<evidence type="ECO:0000313" key="12">
    <source>
        <dbReference type="Proteomes" id="UP000000709"/>
    </source>
</evidence>
<keyword evidence="7 9" id="KW-0503">Monooxygenase</keyword>
<dbReference type="HOGENOM" id="CLU_001570_27_0_1"/>
<name>G3AMY8_SPAPN</name>
<organism evidence="12">
    <name type="scientific">Spathaspora passalidarum (strain NRRL Y-27907 / 11-Y1)</name>
    <dbReference type="NCBI Taxonomy" id="619300"/>
    <lineage>
        <taxon>Eukaryota</taxon>
        <taxon>Fungi</taxon>
        <taxon>Dikarya</taxon>
        <taxon>Ascomycota</taxon>
        <taxon>Saccharomycotina</taxon>
        <taxon>Pichiomycetes</taxon>
        <taxon>Debaryomycetaceae</taxon>
        <taxon>Spathaspora</taxon>
    </lineage>
</organism>
<evidence type="ECO:0000256" key="1">
    <source>
        <dbReference type="ARBA" id="ARBA00001971"/>
    </source>
</evidence>
<sequence length="515" mass="59132">MQISTACVLNSTVKFFTSWYGIIISSILVYALAIHIKRERFRRKHGTQEPPRFREGGFLGLFLAYTLISFKQSGELLDFAVSILDRYNGTLSAKLFGLRVIATREPENIKAMLATQFNEFGLGRHSHLATLLGDGIFTLDGDGWKHSRQLLRPQFAREQVAHVQKLEPHVQTLAKHIRKYKGDKFDIQELFFRLTLDTATEFLLGESVHSLHDDSIGLPARKEVLEFARAFDLSQKYLGSRVYSQAAYFLVDGFEFRRANRTVHNWIQTFVTKALTMTPDVLEEKSKDGYTFLYELVKYTKDKRVLQDQLLNILLAGRDTTAGTLSFCLFELARNPDVWEKLKAEIYQTFGKDDTSKITFESLKQCEYLKWVINETLRLYPSVAVNFRVPNKDTTLPVGGGPDGTAPVFVAKGTTVAYSYYVTHRMEKYFGKDPTRFIPERWEHLDQLGWAYLPFNGGPRICLGQQFALTETGYVLTRLIQMFPNLETRDHRHYPPLKNCQLTARHQDGVFISLS</sequence>
<dbReference type="CDD" id="cd11063">
    <property type="entry name" value="CYP52"/>
    <property type="match status" value="1"/>
</dbReference>
<dbReference type="InterPro" id="IPR001128">
    <property type="entry name" value="Cyt_P450"/>
</dbReference>
<dbReference type="EMBL" id="GL996502">
    <property type="protein sequence ID" value="EGW32402.1"/>
    <property type="molecule type" value="Genomic_DNA"/>
</dbReference>
<evidence type="ECO:0000313" key="11">
    <source>
        <dbReference type="EMBL" id="EGW32402.1"/>
    </source>
</evidence>
<protein>
    <submittedName>
        <fullName evidence="11">Cytochrome P450 52A3</fullName>
    </submittedName>
</protein>
<dbReference type="RefSeq" id="XP_007375678.1">
    <property type="nucleotide sequence ID" value="XM_007375616.1"/>
</dbReference>
<dbReference type="GO" id="GO:0016712">
    <property type="term" value="F:oxidoreductase activity, acting on paired donors, with incorporation or reduction of molecular oxygen, reduced flavin or flavoprotein as one donor, and incorporation of one atom of oxygen"/>
    <property type="evidence" value="ECO:0007669"/>
    <property type="project" value="InterPro"/>
</dbReference>
<dbReference type="Gene3D" id="1.10.630.10">
    <property type="entry name" value="Cytochrome P450"/>
    <property type="match status" value="1"/>
</dbReference>
<evidence type="ECO:0000256" key="8">
    <source>
        <dbReference type="PIRSR" id="PIRSR602402-1"/>
    </source>
</evidence>
<dbReference type="AlphaFoldDB" id="G3AMY8"/>
<dbReference type="PRINTS" id="PR00385">
    <property type="entry name" value="P450"/>
</dbReference>
<dbReference type="Proteomes" id="UP000000709">
    <property type="component" value="Unassembled WGS sequence"/>
</dbReference>
<dbReference type="GO" id="GO:0020037">
    <property type="term" value="F:heme binding"/>
    <property type="evidence" value="ECO:0007669"/>
    <property type="project" value="InterPro"/>
</dbReference>
<dbReference type="InterPro" id="IPR017972">
    <property type="entry name" value="Cyt_P450_CS"/>
</dbReference>
<comment type="similarity">
    <text evidence="2 9">Belongs to the cytochrome P450 family.</text>
</comment>
<evidence type="ECO:0000256" key="2">
    <source>
        <dbReference type="ARBA" id="ARBA00010617"/>
    </source>
</evidence>
<keyword evidence="6 8" id="KW-0408">Iron</keyword>
<feature type="transmembrane region" description="Helical" evidence="10">
    <location>
        <begin position="18"/>
        <end position="36"/>
    </location>
</feature>
<evidence type="ECO:0000256" key="9">
    <source>
        <dbReference type="RuleBase" id="RU000461"/>
    </source>
</evidence>
<evidence type="ECO:0000256" key="3">
    <source>
        <dbReference type="ARBA" id="ARBA00022617"/>
    </source>
</evidence>
<dbReference type="InterPro" id="IPR047146">
    <property type="entry name" value="Cyt_P450_E_CYP52_fungi"/>
</dbReference>
<dbReference type="InParanoid" id="G3AMY8"/>